<evidence type="ECO:0000313" key="14">
    <source>
        <dbReference type="EMBL" id="MBK1704580.1"/>
    </source>
</evidence>
<dbReference type="EMBL" id="NRSJ01000011">
    <property type="protein sequence ID" value="MBK1704580.1"/>
    <property type="molecule type" value="Genomic_DNA"/>
</dbReference>
<evidence type="ECO:0000256" key="4">
    <source>
        <dbReference type="ARBA" id="ARBA00022630"/>
    </source>
</evidence>
<dbReference type="PANTHER" id="PTHR30040">
    <property type="entry name" value="THIAMINE BIOSYNTHESIS LIPOPROTEIN APBE"/>
    <property type="match status" value="1"/>
</dbReference>
<keyword evidence="6 11" id="KW-0479">Metal-binding</keyword>
<evidence type="ECO:0000256" key="5">
    <source>
        <dbReference type="ARBA" id="ARBA00022679"/>
    </source>
</evidence>
<name>A0AAJ0U3F7_9GAMM</name>
<comment type="cofactor">
    <cofactor evidence="12">
        <name>Mg(2+)</name>
        <dbReference type="ChEBI" id="CHEBI:18420"/>
    </cofactor>
    <cofactor evidence="12">
        <name>Mn(2+)</name>
        <dbReference type="ChEBI" id="CHEBI:29035"/>
    </cofactor>
    <text evidence="12">Magnesium. Can also use manganese.</text>
</comment>
<keyword evidence="7 11" id="KW-0274">FAD</keyword>
<evidence type="ECO:0000256" key="7">
    <source>
        <dbReference type="ARBA" id="ARBA00022827"/>
    </source>
</evidence>
<evidence type="ECO:0000256" key="1">
    <source>
        <dbReference type="ARBA" id="ARBA00008282"/>
    </source>
</evidence>
<accession>A0AAJ0U3F7</accession>
<keyword evidence="8 11" id="KW-0460">Magnesium</keyword>
<dbReference type="PIRSF" id="PIRSF006268">
    <property type="entry name" value="ApbE"/>
    <property type="match status" value="1"/>
</dbReference>
<feature type="binding site" evidence="12">
    <location>
        <position position="209"/>
    </location>
    <ligand>
        <name>Mg(2+)</name>
        <dbReference type="ChEBI" id="CHEBI:18420"/>
    </ligand>
</feature>
<evidence type="ECO:0000313" key="15">
    <source>
        <dbReference type="Proteomes" id="UP001296776"/>
    </source>
</evidence>
<dbReference type="GO" id="GO:0016740">
    <property type="term" value="F:transferase activity"/>
    <property type="evidence" value="ECO:0007669"/>
    <property type="project" value="UniProtKB-UniRule"/>
</dbReference>
<comment type="similarity">
    <text evidence="1 11">Belongs to the ApbE family.</text>
</comment>
<dbReference type="Gene3D" id="3.10.520.10">
    <property type="entry name" value="ApbE-like domains"/>
    <property type="match status" value="1"/>
</dbReference>
<dbReference type="EC" id="2.7.1.180" evidence="2 11"/>
<evidence type="ECO:0000256" key="11">
    <source>
        <dbReference type="PIRNR" id="PIRNR006268"/>
    </source>
</evidence>
<evidence type="ECO:0000256" key="2">
    <source>
        <dbReference type="ARBA" id="ARBA00011955"/>
    </source>
</evidence>
<dbReference type="Proteomes" id="UP001296776">
    <property type="component" value="Unassembled WGS sequence"/>
</dbReference>
<dbReference type="GO" id="GO:0046872">
    <property type="term" value="F:metal ion binding"/>
    <property type="evidence" value="ECO:0007669"/>
    <property type="project" value="UniProtKB-UniRule"/>
</dbReference>
<dbReference type="InterPro" id="IPR024932">
    <property type="entry name" value="ApbE"/>
</dbReference>
<dbReference type="InterPro" id="IPR003374">
    <property type="entry name" value="ApbE-like_sf"/>
</dbReference>
<evidence type="ECO:0000256" key="12">
    <source>
        <dbReference type="PIRSR" id="PIRSR006268-2"/>
    </source>
</evidence>
<evidence type="ECO:0000256" key="13">
    <source>
        <dbReference type="SAM" id="MobiDB-lite"/>
    </source>
</evidence>
<evidence type="ECO:0000256" key="8">
    <source>
        <dbReference type="ARBA" id="ARBA00022842"/>
    </source>
</evidence>
<reference evidence="14" key="2">
    <citation type="journal article" date="2020" name="Microorganisms">
        <title>Osmotic Adaptation and Compatible Solute Biosynthesis of Phototrophic Bacteria as Revealed from Genome Analyses.</title>
        <authorList>
            <person name="Imhoff J.F."/>
            <person name="Rahn T."/>
            <person name="Kunzel S."/>
            <person name="Keller A."/>
            <person name="Neulinger S.C."/>
        </authorList>
    </citation>
    <scope>NUCLEOTIDE SEQUENCE</scope>
    <source>
        <strain evidence="14">DSM 11080</strain>
    </source>
</reference>
<feature type="region of interest" description="Disordered" evidence="13">
    <location>
        <begin position="373"/>
        <end position="392"/>
    </location>
</feature>
<dbReference type="Pfam" id="PF02424">
    <property type="entry name" value="ApbE"/>
    <property type="match status" value="1"/>
</dbReference>
<proteinExistence type="inferred from homology"/>
<sequence>MTRASPKTSWKRSRPGSVRANRPRPAFGRGSRARRLCTRGLASAALLLGLLSCRNTEVPVYTTQFNAFGGAVDLSIVGIQRDRAATAAEALERDFEFFDRALFRDESDRMVRINEGLAAGERFAAPPSLIPLIARTQDLSAQSGGLFDPTIGRLTHLWGVDVVQPAAHRPPDDTAIRQLLETEPSMADIDLDGIELHSRNPAVQLDFDSIASAYAMDVAIDSLRRQGVRSAMINAGGDVRVIGNRSGRPWRVPVPRASGTGVLGILDVRGNVSLYTASAQRRNFVYQGEVYHAVIDPRTGYPATAAASATVLYEGDALTAAGAAHALMIAGPEQWPSIAERMGIDYALVTDRDGNLHLSPAMDRTLNLLDANTERSIHPLSKEQTRPSDPRR</sequence>
<keyword evidence="5 11" id="KW-0808">Transferase</keyword>
<protein>
    <recommendedName>
        <fullName evidence="3 11">FAD:protein FMN transferase</fullName>
        <ecNumber evidence="2 11">2.7.1.180</ecNumber>
    </recommendedName>
    <alternativeName>
        <fullName evidence="9 11">Flavin transferase</fullName>
    </alternativeName>
</protein>
<dbReference type="PANTHER" id="PTHR30040:SF2">
    <property type="entry name" value="FAD:PROTEIN FMN TRANSFERASE"/>
    <property type="match status" value="1"/>
</dbReference>
<evidence type="ECO:0000256" key="9">
    <source>
        <dbReference type="ARBA" id="ARBA00031306"/>
    </source>
</evidence>
<comment type="catalytic activity">
    <reaction evidence="10 11">
        <text>L-threonyl-[protein] + FAD = FMN-L-threonyl-[protein] + AMP + H(+)</text>
        <dbReference type="Rhea" id="RHEA:36847"/>
        <dbReference type="Rhea" id="RHEA-COMP:11060"/>
        <dbReference type="Rhea" id="RHEA-COMP:11061"/>
        <dbReference type="ChEBI" id="CHEBI:15378"/>
        <dbReference type="ChEBI" id="CHEBI:30013"/>
        <dbReference type="ChEBI" id="CHEBI:57692"/>
        <dbReference type="ChEBI" id="CHEBI:74257"/>
        <dbReference type="ChEBI" id="CHEBI:456215"/>
        <dbReference type="EC" id="2.7.1.180"/>
    </reaction>
</comment>
<reference evidence="14" key="1">
    <citation type="submission" date="2017-08" db="EMBL/GenBank/DDBJ databases">
        <authorList>
            <person name="Imhoff J.F."/>
            <person name="Rahn T."/>
            <person name="Kuenzel S."/>
            <person name="Neulinger S.C."/>
        </authorList>
    </citation>
    <scope>NUCLEOTIDE SEQUENCE</scope>
    <source>
        <strain evidence="14">DSM 11080</strain>
    </source>
</reference>
<keyword evidence="4 11" id="KW-0285">Flavoprotein</keyword>
<dbReference type="AlphaFoldDB" id="A0AAJ0U3F7"/>
<evidence type="ECO:0000256" key="6">
    <source>
        <dbReference type="ARBA" id="ARBA00022723"/>
    </source>
</evidence>
<feature type="region of interest" description="Disordered" evidence="13">
    <location>
        <begin position="1"/>
        <end position="31"/>
    </location>
</feature>
<keyword evidence="15" id="KW-1185">Reference proteome</keyword>
<gene>
    <name evidence="14" type="ORF">CKO40_08515</name>
</gene>
<comment type="caution">
    <text evidence="14">The sequence shown here is derived from an EMBL/GenBank/DDBJ whole genome shotgun (WGS) entry which is preliminary data.</text>
</comment>
<organism evidence="14 15">
    <name type="scientific">Halochromatium glycolicum</name>
    <dbReference type="NCBI Taxonomy" id="85075"/>
    <lineage>
        <taxon>Bacteria</taxon>
        <taxon>Pseudomonadati</taxon>
        <taxon>Pseudomonadota</taxon>
        <taxon>Gammaproteobacteria</taxon>
        <taxon>Chromatiales</taxon>
        <taxon>Chromatiaceae</taxon>
        <taxon>Halochromatium</taxon>
    </lineage>
</organism>
<dbReference type="SUPFAM" id="SSF143631">
    <property type="entry name" value="ApbE-like"/>
    <property type="match status" value="1"/>
</dbReference>
<evidence type="ECO:0000256" key="3">
    <source>
        <dbReference type="ARBA" id="ARBA00016337"/>
    </source>
</evidence>
<evidence type="ECO:0000256" key="10">
    <source>
        <dbReference type="ARBA" id="ARBA00048540"/>
    </source>
</evidence>